<keyword evidence="3" id="KW-0472">Membrane</keyword>
<dbReference type="OrthoDB" id="72963at2"/>
<dbReference type="Proteomes" id="UP000004210">
    <property type="component" value="Unassembled WGS sequence"/>
</dbReference>
<dbReference type="GO" id="GO:0005829">
    <property type="term" value="C:cytosol"/>
    <property type="evidence" value="ECO:0007669"/>
    <property type="project" value="UniProtKB-ARBA"/>
</dbReference>
<comment type="caution">
    <text evidence="5">The sequence shown here is derived from an EMBL/GenBank/DDBJ whole genome shotgun (WGS) entry which is preliminary data.</text>
</comment>
<dbReference type="RefSeq" id="WP_007080967.1">
    <property type="nucleotide sequence ID" value="NZ_AJXU01000028.1"/>
</dbReference>
<dbReference type="InterPro" id="IPR011129">
    <property type="entry name" value="CSD"/>
</dbReference>
<dbReference type="PROSITE" id="PS00352">
    <property type="entry name" value="CSD_1"/>
    <property type="match status" value="1"/>
</dbReference>
<protein>
    <submittedName>
        <fullName evidence="5">Cold shock family protein</fullName>
    </submittedName>
</protein>
<dbReference type="Pfam" id="PF05901">
    <property type="entry name" value="Excalibur"/>
    <property type="match status" value="1"/>
</dbReference>
<dbReference type="Gene3D" id="2.40.50.140">
    <property type="entry name" value="Nucleic acid-binding proteins"/>
    <property type="match status" value="1"/>
</dbReference>
<feature type="transmembrane region" description="Helical" evidence="3">
    <location>
        <begin position="90"/>
        <end position="109"/>
    </location>
</feature>
<dbReference type="Pfam" id="PF00313">
    <property type="entry name" value="CSD"/>
    <property type="match status" value="1"/>
</dbReference>
<comment type="subcellular location">
    <subcellularLocation>
        <location evidence="1">Cytoplasm</location>
    </subcellularLocation>
</comment>
<dbReference type="PANTHER" id="PTHR46565:SF20">
    <property type="entry name" value="COLD SHOCK DOMAIN-CONTAINING PROTEIN 4"/>
    <property type="match status" value="1"/>
</dbReference>
<proteinExistence type="predicted"/>
<keyword evidence="6" id="KW-1185">Reference proteome</keyword>
<keyword evidence="3" id="KW-0812">Transmembrane</keyword>
<keyword evidence="3" id="KW-1133">Transmembrane helix</keyword>
<dbReference type="PATRIC" id="fig|1163408.3.peg.1354"/>
<dbReference type="SUPFAM" id="SSF50249">
    <property type="entry name" value="Nucleic acid-binding proteins"/>
    <property type="match status" value="1"/>
</dbReference>
<reference evidence="5 6" key="1">
    <citation type="journal article" date="2012" name="J. Bacteriol.">
        <title>Genome sequences for six rhodanobacter strains, isolated from soils and the terrestrial subsurface, with variable denitrification capabilities.</title>
        <authorList>
            <person name="Kostka J.E."/>
            <person name="Green S.J."/>
            <person name="Rishishwar L."/>
            <person name="Prakash O."/>
            <person name="Katz L.S."/>
            <person name="Marino-Ramirez L."/>
            <person name="Jordan I.K."/>
            <person name="Munk C."/>
            <person name="Ivanova N."/>
            <person name="Mikhailova N."/>
            <person name="Watson D.B."/>
            <person name="Brown S.D."/>
            <person name="Palumbo A.V."/>
            <person name="Brooks S.C."/>
        </authorList>
    </citation>
    <scope>NUCLEOTIDE SEQUENCE [LARGE SCALE GENOMIC DNA]</scope>
    <source>
        <strain evidence="6">Jip2T</strain>
    </source>
</reference>
<dbReference type="GO" id="GO:0003676">
    <property type="term" value="F:nucleic acid binding"/>
    <property type="evidence" value="ECO:0007669"/>
    <property type="project" value="InterPro"/>
</dbReference>
<accession>I4VTC0</accession>
<evidence type="ECO:0000313" key="5">
    <source>
        <dbReference type="EMBL" id="EIL90461.1"/>
    </source>
</evidence>
<sequence length="187" mass="20607">MRTHGTLVKWNDDRGFGFIEPAAGMEEIFVHVSAFPRDGIRPRIGELVSFEIDLRQDGKKRAVRVMRPGASSSRSRHAARGARPAPRRSGTVITILSLLALGAAGWYGYGWLAPKHTEYPEPVPHAIQARPLMPVQTFSCDGRTRCSQMTSCAEATYFLRQCPGTLMDGDGDGEPCENQWCGSSWAN</sequence>
<dbReference type="PANTHER" id="PTHR46565">
    <property type="entry name" value="COLD SHOCK DOMAIN PROTEIN 2"/>
    <property type="match status" value="1"/>
</dbReference>
<dbReference type="EMBL" id="AJXU01000028">
    <property type="protein sequence ID" value="EIL90461.1"/>
    <property type="molecule type" value="Genomic_DNA"/>
</dbReference>
<dbReference type="InterPro" id="IPR019844">
    <property type="entry name" value="CSD_CS"/>
</dbReference>
<feature type="domain" description="CSD" evidence="4">
    <location>
        <begin position="2"/>
        <end position="67"/>
    </location>
</feature>
<dbReference type="CDD" id="cd04458">
    <property type="entry name" value="CSP_CDS"/>
    <property type="match status" value="1"/>
</dbReference>
<dbReference type="STRING" id="1163408.UU9_06634"/>
<evidence type="ECO:0000256" key="2">
    <source>
        <dbReference type="SAM" id="MobiDB-lite"/>
    </source>
</evidence>
<dbReference type="InterPro" id="IPR008613">
    <property type="entry name" value="Excalibur_Ca-bd_domain"/>
</dbReference>
<dbReference type="PROSITE" id="PS51857">
    <property type="entry name" value="CSD_2"/>
    <property type="match status" value="1"/>
</dbReference>
<dbReference type="InterPro" id="IPR012340">
    <property type="entry name" value="NA-bd_OB-fold"/>
</dbReference>
<dbReference type="InterPro" id="IPR002059">
    <property type="entry name" value="CSP_DNA-bd"/>
</dbReference>
<dbReference type="eggNOG" id="COG1278">
    <property type="taxonomic scope" value="Bacteria"/>
</dbReference>
<dbReference type="AlphaFoldDB" id="I4VTC0"/>
<name>I4VTC0_9GAMM</name>
<feature type="region of interest" description="Disordered" evidence="2">
    <location>
        <begin position="67"/>
        <end position="86"/>
    </location>
</feature>
<evidence type="ECO:0000256" key="1">
    <source>
        <dbReference type="RuleBase" id="RU000408"/>
    </source>
</evidence>
<evidence type="ECO:0000313" key="6">
    <source>
        <dbReference type="Proteomes" id="UP000004210"/>
    </source>
</evidence>
<evidence type="ECO:0000259" key="4">
    <source>
        <dbReference type="PROSITE" id="PS51857"/>
    </source>
</evidence>
<gene>
    <name evidence="5" type="ORF">UU9_06634</name>
</gene>
<evidence type="ECO:0000256" key="3">
    <source>
        <dbReference type="SAM" id="Phobius"/>
    </source>
</evidence>
<organism evidence="5 6">
    <name type="scientific">Rhodanobacter fulvus Jip2</name>
    <dbReference type="NCBI Taxonomy" id="1163408"/>
    <lineage>
        <taxon>Bacteria</taxon>
        <taxon>Pseudomonadati</taxon>
        <taxon>Pseudomonadota</taxon>
        <taxon>Gammaproteobacteria</taxon>
        <taxon>Lysobacterales</taxon>
        <taxon>Rhodanobacteraceae</taxon>
        <taxon>Rhodanobacter</taxon>
    </lineage>
</organism>
<dbReference type="SMART" id="SM00357">
    <property type="entry name" value="CSP"/>
    <property type="match status" value="1"/>
</dbReference>